<dbReference type="PANTHER" id="PTHR47089:SF1">
    <property type="entry name" value="GUANOSINE ABC TRANSPORTER PERMEASE PROTEIN NUPP"/>
    <property type="match status" value="1"/>
</dbReference>
<gene>
    <name evidence="7" type="ORF">C8N24_1325</name>
</gene>
<comment type="subcellular location">
    <subcellularLocation>
        <location evidence="1">Cell membrane</location>
        <topology evidence="1">Multi-pass membrane protein</topology>
    </subcellularLocation>
</comment>
<evidence type="ECO:0000313" key="8">
    <source>
        <dbReference type="Proteomes" id="UP000278962"/>
    </source>
</evidence>
<feature type="transmembrane region" description="Helical" evidence="6">
    <location>
        <begin position="238"/>
        <end position="257"/>
    </location>
</feature>
<feature type="transmembrane region" description="Helical" evidence="6">
    <location>
        <begin position="84"/>
        <end position="100"/>
    </location>
</feature>
<dbReference type="RefSeq" id="WP_121249170.1">
    <property type="nucleotide sequence ID" value="NZ_RBIL01000001.1"/>
</dbReference>
<sequence>MRERGMVAAEALLAVAVALAVGALFVLLADGSPVDAYRALWNGSVGSVDSLAQSMTTAIPIIVVGLGMGLAFRVGLFNLGGEGQMILGALATAVVGHALAPLPEAITFVLAVLSGCAAGALWAMLPAVWEAFLRVPLVVTTLLLNYVAALLATYLAAYPLRDETGGSTLAQTAEIPTALQLPIVIENTPLHAGVFVALLAPFAVLWLLQRTSLGYAMRMTGLNRDFAEAGGVPMKRTIITTMALSGALCGLAGALLVMGQTYRYLDDSIVSPQTAWSGLAAAMLAAFNPLATAVSGFFLAALTTGGTGLQLATDVPLQLVNVIQAVIIAMVAVRLWIGRRVLRRRAT</sequence>
<reference evidence="7 8" key="1">
    <citation type="submission" date="2018-10" db="EMBL/GenBank/DDBJ databases">
        <title>Genomic Encyclopedia of Archaeal and Bacterial Type Strains, Phase II (KMG-II): from individual species to whole genera.</title>
        <authorList>
            <person name="Goeker M."/>
        </authorList>
    </citation>
    <scope>NUCLEOTIDE SEQUENCE [LARGE SCALE GENOMIC DNA]</scope>
    <source>
        <strain evidence="7 8">DSM 14954</strain>
    </source>
</reference>
<proteinExistence type="predicted"/>
<evidence type="ECO:0000256" key="5">
    <source>
        <dbReference type="ARBA" id="ARBA00023136"/>
    </source>
</evidence>
<feature type="transmembrane region" description="Helical" evidence="6">
    <location>
        <begin position="52"/>
        <end position="72"/>
    </location>
</feature>
<dbReference type="EMBL" id="RBIL01000001">
    <property type="protein sequence ID" value="RKQ91503.1"/>
    <property type="molecule type" value="Genomic_DNA"/>
</dbReference>
<evidence type="ECO:0000256" key="2">
    <source>
        <dbReference type="ARBA" id="ARBA00022475"/>
    </source>
</evidence>
<feature type="transmembrane region" description="Helical" evidence="6">
    <location>
        <begin position="137"/>
        <end position="157"/>
    </location>
</feature>
<dbReference type="GO" id="GO:0005886">
    <property type="term" value="C:plasma membrane"/>
    <property type="evidence" value="ECO:0007669"/>
    <property type="project" value="UniProtKB-SubCell"/>
</dbReference>
<keyword evidence="4 6" id="KW-1133">Transmembrane helix</keyword>
<dbReference type="AlphaFoldDB" id="A0A660LCB6"/>
<dbReference type="OrthoDB" id="45037at2"/>
<protein>
    <submittedName>
        <fullName evidence="7">Nucleoside ABC transporter membrane protein</fullName>
    </submittedName>
</protein>
<organism evidence="7 8">
    <name type="scientific">Solirubrobacter pauli</name>
    <dbReference type="NCBI Taxonomy" id="166793"/>
    <lineage>
        <taxon>Bacteria</taxon>
        <taxon>Bacillati</taxon>
        <taxon>Actinomycetota</taxon>
        <taxon>Thermoleophilia</taxon>
        <taxon>Solirubrobacterales</taxon>
        <taxon>Solirubrobacteraceae</taxon>
        <taxon>Solirubrobacter</taxon>
    </lineage>
</organism>
<evidence type="ECO:0000256" key="3">
    <source>
        <dbReference type="ARBA" id="ARBA00022692"/>
    </source>
</evidence>
<keyword evidence="5 6" id="KW-0472">Membrane</keyword>
<evidence type="ECO:0000256" key="1">
    <source>
        <dbReference type="ARBA" id="ARBA00004651"/>
    </source>
</evidence>
<feature type="transmembrane region" description="Helical" evidence="6">
    <location>
        <begin position="319"/>
        <end position="337"/>
    </location>
</feature>
<feature type="transmembrane region" description="Helical" evidence="6">
    <location>
        <begin position="190"/>
        <end position="208"/>
    </location>
</feature>
<keyword evidence="3 6" id="KW-0812">Transmembrane</keyword>
<dbReference type="InterPro" id="IPR001851">
    <property type="entry name" value="ABC_transp_permease"/>
</dbReference>
<name>A0A660LCB6_9ACTN</name>
<evidence type="ECO:0000313" key="7">
    <source>
        <dbReference type="EMBL" id="RKQ91503.1"/>
    </source>
</evidence>
<dbReference type="PANTHER" id="PTHR47089">
    <property type="entry name" value="ABC TRANSPORTER, PERMEASE PROTEIN"/>
    <property type="match status" value="1"/>
</dbReference>
<comment type="caution">
    <text evidence="7">The sequence shown here is derived from an EMBL/GenBank/DDBJ whole genome shotgun (WGS) entry which is preliminary data.</text>
</comment>
<evidence type="ECO:0000256" key="4">
    <source>
        <dbReference type="ARBA" id="ARBA00022989"/>
    </source>
</evidence>
<evidence type="ECO:0000256" key="6">
    <source>
        <dbReference type="SAM" id="Phobius"/>
    </source>
</evidence>
<dbReference type="Pfam" id="PF02653">
    <property type="entry name" value="BPD_transp_2"/>
    <property type="match status" value="1"/>
</dbReference>
<keyword evidence="2" id="KW-1003">Cell membrane</keyword>
<dbReference type="GO" id="GO:0022857">
    <property type="term" value="F:transmembrane transporter activity"/>
    <property type="evidence" value="ECO:0007669"/>
    <property type="project" value="InterPro"/>
</dbReference>
<dbReference type="CDD" id="cd06580">
    <property type="entry name" value="TM_PBP1_transp_TpRbsC_like"/>
    <property type="match status" value="1"/>
</dbReference>
<dbReference type="Proteomes" id="UP000278962">
    <property type="component" value="Unassembled WGS sequence"/>
</dbReference>
<keyword evidence="8" id="KW-1185">Reference proteome</keyword>
<feature type="transmembrane region" description="Helical" evidence="6">
    <location>
        <begin position="106"/>
        <end position="125"/>
    </location>
</feature>
<accession>A0A660LCB6</accession>